<feature type="transmembrane region" description="Helical" evidence="1">
    <location>
        <begin position="500"/>
        <end position="529"/>
    </location>
</feature>
<evidence type="ECO:0000313" key="5">
    <source>
        <dbReference type="Proteomes" id="UP000028492"/>
    </source>
</evidence>
<evidence type="ECO:0000256" key="1">
    <source>
        <dbReference type="SAM" id="Phobius"/>
    </source>
</evidence>
<dbReference type="GO" id="GO:0003677">
    <property type="term" value="F:DNA binding"/>
    <property type="evidence" value="ECO:0007669"/>
    <property type="project" value="InterPro"/>
</dbReference>
<keyword evidence="5" id="KW-1185">Reference proteome</keyword>
<dbReference type="InterPro" id="IPR027417">
    <property type="entry name" value="P-loop_NTPase"/>
</dbReference>
<dbReference type="Gene3D" id="1.10.260.40">
    <property type="entry name" value="lambda repressor-like DNA-binding domains"/>
    <property type="match status" value="1"/>
</dbReference>
<protein>
    <submittedName>
        <fullName evidence="4">Conserved putative membrane protein</fullName>
    </submittedName>
</protein>
<dbReference type="SMART" id="SM00530">
    <property type="entry name" value="HTH_XRE"/>
    <property type="match status" value="1"/>
</dbReference>
<dbReference type="InterPro" id="IPR010982">
    <property type="entry name" value="Lambda_DNA-bd_dom_sf"/>
</dbReference>
<dbReference type="PANTHER" id="PTHR35010">
    <property type="entry name" value="BLL4672 PROTEIN-RELATED"/>
    <property type="match status" value="1"/>
</dbReference>
<dbReference type="eggNOG" id="COG5635">
    <property type="taxonomic scope" value="Bacteria"/>
</dbReference>
<dbReference type="AlphaFoldDB" id="A0A075ULD6"/>
<dbReference type="Pfam" id="PF13560">
    <property type="entry name" value="HTH_31"/>
    <property type="match status" value="1"/>
</dbReference>
<organism evidence="4 5">
    <name type="scientific">Amycolatopsis japonica</name>
    <dbReference type="NCBI Taxonomy" id="208439"/>
    <lineage>
        <taxon>Bacteria</taxon>
        <taxon>Bacillati</taxon>
        <taxon>Actinomycetota</taxon>
        <taxon>Actinomycetes</taxon>
        <taxon>Pseudonocardiales</taxon>
        <taxon>Pseudonocardiaceae</taxon>
        <taxon>Amycolatopsis</taxon>
        <taxon>Amycolatopsis japonica group</taxon>
    </lineage>
</organism>
<evidence type="ECO:0000313" key="4">
    <source>
        <dbReference type="EMBL" id="AIG73673.1"/>
    </source>
</evidence>
<feature type="transmembrane region" description="Helical" evidence="1">
    <location>
        <begin position="469"/>
        <end position="488"/>
    </location>
</feature>
<keyword evidence="1" id="KW-0812">Transmembrane</keyword>
<keyword evidence="1" id="KW-1133">Transmembrane helix</keyword>
<feature type="transmembrane region" description="Helical" evidence="1">
    <location>
        <begin position="558"/>
        <end position="583"/>
    </location>
</feature>
<dbReference type="EMBL" id="CP008953">
    <property type="protein sequence ID" value="AIG73673.1"/>
    <property type="molecule type" value="Genomic_DNA"/>
</dbReference>
<dbReference type="STRING" id="208439.AJAP_03740"/>
<dbReference type="SUPFAM" id="SSF47413">
    <property type="entry name" value="lambda repressor-like DNA-binding domains"/>
    <property type="match status" value="1"/>
</dbReference>
<evidence type="ECO:0000259" key="3">
    <source>
        <dbReference type="PROSITE" id="PS50943"/>
    </source>
</evidence>
<dbReference type="Gene3D" id="3.40.50.300">
    <property type="entry name" value="P-loop containing nucleotide triphosphate hydrolases"/>
    <property type="match status" value="1"/>
</dbReference>
<name>A0A075ULD6_9PSEU</name>
<dbReference type="InterPro" id="IPR001387">
    <property type="entry name" value="Cro/C1-type_HTH"/>
</dbReference>
<reference evidence="4 5" key="1">
    <citation type="journal article" date="2014" name="J. Biotechnol.">
        <title>Complete genome sequence of the actinobacterium Amycolatopsis japonica MG417-CF17(T) (=DSM 44213T) producing (S,S)-N,N'-ethylenediaminedisuccinic acid.</title>
        <authorList>
            <person name="Stegmann E."/>
            <person name="Albersmeier A."/>
            <person name="Spohn M."/>
            <person name="Gert H."/>
            <person name="Weber T."/>
            <person name="Wohlleben W."/>
            <person name="Kalinowski J."/>
            <person name="Ruckert C."/>
        </authorList>
    </citation>
    <scope>NUCLEOTIDE SEQUENCE [LARGE SCALE GENOMIC DNA]</scope>
    <source>
        <strain evidence="5">MG417-CF17 (DSM 44213)</strain>
    </source>
</reference>
<gene>
    <name evidence="4" type="ORF">AJAP_03740</name>
</gene>
<dbReference type="HOGENOM" id="CLU_014354_0_0_11"/>
<dbReference type="InterPro" id="IPR007111">
    <property type="entry name" value="NACHT_NTPase"/>
</dbReference>
<dbReference type="KEGG" id="aja:AJAP_03740"/>
<dbReference type="Proteomes" id="UP000028492">
    <property type="component" value="Chromosome"/>
</dbReference>
<feature type="transmembrane region" description="Helical" evidence="1">
    <location>
        <begin position="603"/>
        <end position="630"/>
    </location>
</feature>
<dbReference type="eggNOG" id="COG1396">
    <property type="taxonomic scope" value="Bacteria"/>
</dbReference>
<evidence type="ECO:0000259" key="2">
    <source>
        <dbReference type="PROSITE" id="PS50837"/>
    </source>
</evidence>
<dbReference type="PROSITE" id="PS50943">
    <property type="entry name" value="HTH_CROC1"/>
    <property type="match status" value="1"/>
</dbReference>
<sequence length="776" mass="84096">MAGRFGVLLRDARRRAGLTQEGLAARAGVGVRTIRRLETGGGTDPRVGTVTLLADALGITPQERADLLAAADGRQPDEPVEAPPEDTVETPVVPAPSLVIVPEEVTEAADHLATIIATRLRREEELRRVHDPFPLPVRWRIAADLADHWDNICRVPHGVTAAPLDLSGEIGDIADIYRGIPSRKLVMLGRAGAGKTVLTLRFALDALAVRNRGGVVPVIFTIGSWDPTTTPFRTWLVETLQRDHPGLSAEAPGGSTLAAVLVDTGYILPILDGFDEIAEGLHRAALEALNSLSGPLFLTSRFDEYERAVTNVHTLTSAAVVELTDLGVDDLAGYLPRTARRVTPGGTATAWDPVLAALRDPEAPAANLATVLKTPLMVGLARTVYSDSRDRDPASLLDTDRFPTAQALEEHLLDTFVPTVWEAGDVRQRWDLEQVRHWLGFLADDLDRRETGDLEWWRMGGSLTRWSRVLLVTASTWLTTALVIWFVLSPLNSLSSGLPFRWPVVLVDGLASGAVIAVPFGLLYSFLVVRKAGSLEPTRVRVRLFDRRARRPRLRRRIAVRFAAGVAGGVLAAVAVTLVGVFVRALSPDLVVIDDLGHLLRLILVDVTVFELAFGPVCGGLLALLTLLQVPANLTTATSPADLLAANRSTVLRVVGLFAPVLAIAIGLGSFGAAAALESITGPSFHLVRSFRVSALLGLTAGLVTAFAYVITFTAWGQWLVFTRLRLPLLRKLPWAVTAFLDDAYRRGVLRQSGAVYQFRHARLQQHLAKAYRAQL</sequence>
<feature type="domain" description="HTH cro/C1-type" evidence="3">
    <location>
        <begin position="9"/>
        <end position="64"/>
    </location>
</feature>
<feature type="transmembrane region" description="Helical" evidence="1">
    <location>
        <begin position="696"/>
        <end position="722"/>
    </location>
</feature>
<keyword evidence="1" id="KW-0472">Membrane</keyword>
<dbReference type="CDD" id="cd00093">
    <property type="entry name" value="HTH_XRE"/>
    <property type="match status" value="1"/>
</dbReference>
<dbReference type="PROSITE" id="PS50837">
    <property type="entry name" value="NACHT"/>
    <property type="match status" value="1"/>
</dbReference>
<feature type="transmembrane region" description="Helical" evidence="1">
    <location>
        <begin position="651"/>
        <end position="676"/>
    </location>
</feature>
<accession>A0A075ULD6</accession>
<proteinExistence type="predicted"/>
<feature type="domain" description="NACHT" evidence="2">
    <location>
        <begin position="183"/>
        <end position="277"/>
    </location>
</feature>